<feature type="region of interest" description="Disordered" evidence="1">
    <location>
        <begin position="100"/>
        <end position="127"/>
    </location>
</feature>
<accession>A0A7S3Z933</accession>
<dbReference type="EMBL" id="HBIV01038811">
    <property type="protein sequence ID" value="CAE0675829.1"/>
    <property type="molecule type" value="Transcribed_RNA"/>
</dbReference>
<dbReference type="AlphaFoldDB" id="A0A7S3Z933"/>
<proteinExistence type="predicted"/>
<dbReference type="Pfam" id="PF00226">
    <property type="entry name" value="DnaJ"/>
    <property type="match status" value="1"/>
</dbReference>
<dbReference type="SUPFAM" id="SSF46565">
    <property type="entry name" value="Chaperone J-domain"/>
    <property type="match status" value="1"/>
</dbReference>
<dbReference type="InterPro" id="IPR001623">
    <property type="entry name" value="DnaJ_domain"/>
</dbReference>
<dbReference type="PRINTS" id="PR00625">
    <property type="entry name" value="JDOMAIN"/>
</dbReference>
<dbReference type="CDD" id="cd06257">
    <property type="entry name" value="DnaJ"/>
    <property type="match status" value="1"/>
</dbReference>
<dbReference type="InterPro" id="IPR036869">
    <property type="entry name" value="J_dom_sf"/>
</dbReference>
<dbReference type="SMART" id="SM00271">
    <property type="entry name" value="DnaJ"/>
    <property type="match status" value="1"/>
</dbReference>
<feature type="compositionally biased region" description="Basic and acidic residues" evidence="1">
    <location>
        <begin position="100"/>
        <end position="109"/>
    </location>
</feature>
<evidence type="ECO:0000256" key="1">
    <source>
        <dbReference type="SAM" id="MobiDB-lite"/>
    </source>
</evidence>
<feature type="region of interest" description="Disordered" evidence="1">
    <location>
        <begin position="146"/>
        <end position="166"/>
    </location>
</feature>
<organism evidence="3">
    <name type="scientific">Lotharella globosa</name>
    <dbReference type="NCBI Taxonomy" id="91324"/>
    <lineage>
        <taxon>Eukaryota</taxon>
        <taxon>Sar</taxon>
        <taxon>Rhizaria</taxon>
        <taxon>Cercozoa</taxon>
        <taxon>Chlorarachniophyceae</taxon>
        <taxon>Lotharella</taxon>
    </lineage>
</organism>
<dbReference type="InterPro" id="IPR050817">
    <property type="entry name" value="DjlA_DnaK_co-chaperone"/>
</dbReference>
<name>A0A7S3Z933_9EUKA</name>
<evidence type="ECO:0000259" key="2">
    <source>
        <dbReference type="PROSITE" id="PS50076"/>
    </source>
</evidence>
<evidence type="ECO:0000313" key="3">
    <source>
        <dbReference type="EMBL" id="CAE0675829.1"/>
    </source>
</evidence>
<dbReference type="Gene3D" id="1.10.287.110">
    <property type="entry name" value="DnaJ domain"/>
    <property type="match status" value="1"/>
</dbReference>
<reference evidence="3" key="1">
    <citation type="submission" date="2021-01" db="EMBL/GenBank/DDBJ databases">
        <authorList>
            <person name="Corre E."/>
            <person name="Pelletier E."/>
            <person name="Niang G."/>
            <person name="Scheremetjew M."/>
            <person name="Finn R."/>
            <person name="Kale V."/>
            <person name="Holt S."/>
            <person name="Cochrane G."/>
            <person name="Meng A."/>
            <person name="Brown T."/>
            <person name="Cohen L."/>
        </authorList>
    </citation>
    <scope>NUCLEOTIDE SEQUENCE</scope>
    <source>
        <strain evidence="3">CCCM811</strain>
    </source>
</reference>
<sequence length="166" mass="18846">MQKTIAWSLTSLLHLRRRFLTNSNKHKMRFLSVGHRGRLEHPHEILGVGPNADKDDVKKAYFNLAKKWHPDVNKSEAAAARFARMTKAYNYLMSPDRGWDGDARADGVHEPSPPPGEESQSGPDWGGYHWAASFYGLGEESEFDAHAEHKPTYKHKKKPPSSKKKT</sequence>
<protein>
    <recommendedName>
        <fullName evidence="2">J domain-containing protein</fullName>
    </recommendedName>
</protein>
<feature type="domain" description="J" evidence="2">
    <location>
        <begin position="41"/>
        <end position="97"/>
    </location>
</feature>
<gene>
    <name evidence="3" type="ORF">LGLO00237_LOCUS27606</name>
</gene>
<feature type="compositionally biased region" description="Basic residues" evidence="1">
    <location>
        <begin position="152"/>
        <end position="166"/>
    </location>
</feature>
<dbReference type="PROSITE" id="PS50076">
    <property type="entry name" value="DNAJ_2"/>
    <property type="match status" value="1"/>
</dbReference>
<dbReference type="PANTHER" id="PTHR24074">
    <property type="entry name" value="CO-CHAPERONE PROTEIN DJLA"/>
    <property type="match status" value="1"/>
</dbReference>